<dbReference type="PANTHER" id="PTHR18945">
    <property type="entry name" value="NEUROTRANSMITTER GATED ION CHANNEL"/>
    <property type="match status" value="1"/>
</dbReference>
<feature type="transmembrane region" description="Helical" evidence="5">
    <location>
        <begin position="405"/>
        <end position="422"/>
    </location>
</feature>
<dbReference type="Gene3D" id="2.70.170.10">
    <property type="entry name" value="Neurotransmitter-gated ion-channel ligand-binding domain"/>
    <property type="match status" value="1"/>
</dbReference>
<dbReference type="Pfam" id="PF02931">
    <property type="entry name" value="Neur_chan_LBD"/>
    <property type="match status" value="1"/>
</dbReference>
<dbReference type="AlphaFoldDB" id="E9HFT4"/>
<dbReference type="FunFam" id="2.70.170.10:FF:000105">
    <property type="entry name" value="Nicotinic acetylcholine receptor a9 subunit splice variant"/>
    <property type="match status" value="1"/>
</dbReference>
<name>E9HFT4_DAPPU</name>
<feature type="transmembrane region" description="Helical" evidence="5">
    <location>
        <begin position="307"/>
        <end position="327"/>
    </location>
</feature>
<feature type="transmembrane region" description="Helical" evidence="5">
    <location>
        <begin position="274"/>
        <end position="295"/>
    </location>
</feature>
<sequence length="423" mass="47945">MSRVLFFINHCLFLAVVLTWQPSAAAEADYFNVIEKLHVNLLRSYNNQIRPVINHTDALNVELSMRLTSFNFDELQSRFSAIGFFLMSWKDPRFTWSPAEYEGLTTIYLPNEKIWKPDFEVYNSYGLLSKERAFASINVLINNDGTVIWVPMSNMVSICAPDATYYPFDSVTCTTKIGSWTHNALQINIIPKNNETTVDISELINKRMSEWNIKSTQVSVEVKKYDCCTEPYQSLTMKFTIQRSLSTTITIPTIVIMVLILATFFIPPAMDAKLIVGVFNLALLCGYLLYFKAVLPAGNENTPLIVSFYNGSLVVVISSILSTILSLRWTRLSKSVSPPTFIRSCLSGRIGTILGVSHKYTSNNLLVAKELTEKVSQQFVHDDGESQEIEIKQAWTNISVALERIMLFIYFSFIAFHVISFLG</sequence>
<feature type="domain" description="Neurotransmitter-gated ion-channel ligand-binding" evidence="7">
    <location>
        <begin position="36"/>
        <end position="244"/>
    </location>
</feature>
<comment type="subcellular location">
    <subcellularLocation>
        <location evidence="1">Membrane</location>
        <topology evidence="1">Multi-pass membrane protein</topology>
    </subcellularLocation>
</comment>
<evidence type="ECO:0000256" key="5">
    <source>
        <dbReference type="SAM" id="Phobius"/>
    </source>
</evidence>
<dbReference type="eggNOG" id="KOG3645">
    <property type="taxonomic scope" value="Eukaryota"/>
</dbReference>
<dbReference type="InterPro" id="IPR006202">
    <property type="entry name" value="Neur_chan_lig-bd"/>
</dbReference>
<dbReference type="GO" id="GO:0034220">
    <property type="term" value="P:monoatomic ion transmembrane transport"/>
    <property type="evidence" value="ECO:0000318"/>
    <property type="project" value="GO_Central"/>
</dbReference>
<evidence type="ECO:0000256" key="6">
    <source>
        <dbReference type="SAM" id="SignalP"/>
    </source>
</evidence>
<dbReference type="OrthoDB" id="410315at2759"/>
<dbReference type="GO" id="GO:0007271">
    <property type="term" value="P:synaptic transmission, cholinergic"/>
    <property type="evidence" value="ECO:0000318"/>
    <property type="project" value="GO_Central"/>
</dbReference>
<dbReference type="InterPro" id="IPR006201">
    <property type="entry name" value="Neur_channel"/>
</dbReference>
<feature type="signal peptide" evidence="6">
    <location>
        <begin position="1"/>
        <end position="26"/>
    </location>
</feature>
<dbReference type="InterPro" id="IPR036719">
    <property type="entry name" value="Neuro-gated_channel_TM_sf"/>
</dbReference>
<evidence type="ECO:0000256" key="4">
    <source>
        <dbReference type="ARBA" id="ARBA00023136"/>
    </source>
</evidence>
<evidence type="ECO:0000256" key="1">
    <source>
        <dbReference type="ARBA" id="ARBA00004141"/>
    </source>
</evidence>
<dbReference type="KEGG" id="dpx:DAPPUDRAFT_231697"/>
<proteinExistence type="predicted"/>
<dbReference type="PhylomeDB" id="E9HFT4"/>
<evidence type="ECO:0000259" key="7">
    <source>
        <dbReference type="Pfam" id="PF02931"/>
    </source>
</evidence>
<dbReference type="GO" id="GO:0005892">
    <property type="term" value="C:acetylcholine-gated channel complex"/>
    <property type="evidence" value="ECO:0000318"/>
    <property type="project" value="GO_Central"/>
</dbReference>
<feature type="transmembrane region" description="Helical" evidence="5">
    <location>
        <begin position="249"/>
        <end position="267"/>
    </location>
</feature>
<evidence type="ECO:0000256" key="3">
    <source>
        <dbReference type="ARBA" id="ARBA00022989"/>
    </source>
</evidence>
<accession>E9HFT4</accession>
<keyword evidence="6" id="KW-0732">Signal</keyword>
<dbReference type="SUPFAM" id="SSF90112">
    <property type="entry name" value="Neurotransmitter-gated ion-channel transmembrane pore"/>
    <property type="match status" value="1"/>
</dbReference>
<keyword evidence="9" id="KW-1185">Reference proteome</keyword>
<evidence type="ECO:0000313" key="9">
    <source>
        <dbReference type="Proteomes" id="UP000000305"/>
    </source>
</evidence>
<dbReference type="CDD" id="cd18995">
    <property type="entry name" value="LGIC_AChBP"/>
    <property type="match status" value="1"/>
</dbReference>
<dbReference type="InterPro" id="IPR036734">
    <property type="entry name" value="Neur_chan_lig-bd_sf"/>
</dbReference>
<dbReference type="EMBL" id="GL732637">
    <property type="protein sequence ID" value="EFX69375.1"/>
    <property type="molecule type" value="Genomic_DNA"/>
</dbReference>
<dbReference type="InParanoid" id="E9HFT4"/>
<protein>
    <recommendedName>
        <fullName evidence="7">Neurotransmitter-gated ion-channel ligand-binding domain-containing protein</fullName>
    </recommendedName>
</protein>
<keyword evidence="3 5" id="KW-1133">Transmembrane helix</keyword>
<evidence type="ECO:0000313" key="8">
    <source>
        <dbReference type="EMBL" id="EFX69375.1"/>
    </source>
</evidence>
<dbReference type="Proteomes" id="UP000000305">
    <property type="component" value="Unassembled WGS sequence"/>
</dbReference>
<dbReference type="GO" id="GO:0004888">
    <property type="term" value="F:transmembrane signaling receptor activity"/>
    <property type="evidence" value="ECO:0007669"/>
    <property type="project" value="InterPro"/>
</dbReference>
<dbReference type="GO" id="GO:0042391">
    <property type="term" value="P:regulation of membrane potential"/>
    <property type="evidence" value="ECO:0000318"/>
    <property type="project" value="GO_Central"/>
</dbReference>
<organism evidence="8 9">
    <name type="scientific">Daphnia pulex</name>
    <name type="common">Water flea</name>
    <dbReference type="NCBI Taxonomy" id="6669"/>
    <lineage>
        <taxon>Eukaryota</taxon>
        <taxon>Metazoa</taxon>
        <taxon>Ecdysozoa</taxon>
        <taxon>Arthropoda</taxon>
        <taxon>Crustacea</taxon>
        <taxon>Branchiopoda</taxon>
        <taxon>Diplostraca</taxon>
        <taxon>Cladocera</taxon>
        <taxon>Anomopoda</taxon>
        <taxon>Daphniidae</taxon>
        <taxon>Daphnia</taxon>
    </lineage>
</organism>
<dbReference type="SUPFAM" id="SSF63712">
    <property type="entry name" value="Nicotinic receptor ligand binding domain-like"/>
    <property type="match status" value="1"/>
</dbReference>
<dbReference type="InterPro" id="IPR038050">
    <property type="entry name" value="Neuro_actylchol_rec"/>
</dbReference>
<evidence type="ECO:0000256" key="2">
    <source>
        <dbReference type="ARBA" id="ARBA00022692"/>
    </source>
</evidence>
<dbReference type="GO" id="GO:0005231">
    <property type="term" value="F:excitatory extracellular ligand-gated monoatomic ion channel activity"/>
    <property type="evidence" value="ECO:0000318"/>
    <property type="project" value="GO_Central"/>
</dbReference>
<dbReference type="GO" id="GO:0043005">
    <property type="term" value="C:neuron projection"/>
    <property type="evidence" value="ECO:0000318"/>
    <property type="project" value="GO_Central"/>
</dbReference>
<dbReference type="HOGENOM" id="CLU_018074_0_4_1"/>
<feature type="chain" id="PRO_5003241935" description="Neurotransmitter-gated ion-channel ligand-binding domain-containing protein" evidence="6">
    <location>
        <begin position="27"/>
        <end position="423"/>
    </location>
</feature>
<dbReference type="FunFam" id="1.20.58.390:FF:000092">
    <property type="entry name" value="Nicotinic acetylcholine receptor subunit alpha10"/>
    <property type="match status" value="1"/>
</dbReference>
<reference evidence="8 9" key="1">
    <citation type="journal article" date="2011" name="Science">
        <title>The ecoresponsive genome of Daphnia pulex.</title>
        <authorList>
            <person name="Colbourne J.K."/>
            <person name="Pfrender M.E."/>
            <person name="Gilbert D."/>
            <person name="Thomas W.K."/>
            <person name="Tucker A."/>
            <person name="Oakley T.H."/>
            <person name="Tokishita S."/>
            <person name="Aerts A."/>
            <person name="Arnold G.J."/>
            <person name="Basu M.K."/>
            <person name="Bauer D.J."/>
            <person name="Caceres C.E."/>
            <person name="Carmel L."/>
            <person name="Casola C."/>
            <person name="Choi J.H."/>
            <person name="Detter J.C."/>
            <person name="Dong Q."/>
            <person name="Dusheyko S."/>
            <person name="Eads B.D."/>
            <person name="Frohlich T."/>
            <person name="Geiler-Samerotte K.A."/>
            <person name="Gerlach D."/>
            <person name="Hatcher P."/>
            <person name="Jogdeo S."/>
            <person name="Krijgsveld J."/>
            <person name="Kriventseva E.V."/>
            <person name="Kultz D."/>
            <person name="Laforsch C."/>
            <person name="Lindquist E."/>
            <person name="Lopez J."/>
            <person name="Manak J.R."/>
            <person name="Muller J."/>
            <person name="Pangilinan J."/>
            <person name="Patwardhan R.P."/>
            <person name="Pitluck S."/>
            <person name="Pritham E.J."/>
            <person name="Rechtsteiner A."/>
            <person name="Rho M."/>
            <person name="Rogozin I.B."/>
            <person name="Sakarya O."/>
            <person name="Salamov A."/>
            <person name="Schaack S."/>
            <person name="Shapiro H."/>
            <person name="Shiga Y."/>
            <person name="Skalitzky C."/>
            <person name="Smith Z."/>
            <person name="Souvorov A."/>
            <person name="Sung W."/>
            <person name="Tang Z."/>
            <person name="Tsuchiya D."/>
            <person name="Tu H."/>
            <person name="Vos H."/>
            <person name="Wang M."/>
            <person name="Wolf Y.I."/>
            <person name="Yamagata H."/>
            <person name="Yamada T."/>
            <person name="Ye Y."/>
            <person name="Shaw J.R."/>
            <person name="Andrews J."/>
            <person name="Crease T.J."/>
            <person name="Tang H."/>
            <person name="Lucas S.M."/>
            <person name="Robertson H.M."/>
            <person name="Bork P."/>
            <person name="Koonin E.V."/>
            <person name="Zdobnov E.M."/>
            <person name="Grigoriev I.V."/>
            <person name="Lynch M."/>
            <person name="Boore J.L."/>
        </authorList>
    </citation>
    <scope>NUCLEOTIDE SEQUENCE [LARGE SCALE GENOMIC DNA]</scope>
</reference>
<keyword evidence="4 5" id="KW-0472">Membrane</keyword>
<dbReference type="GO" id="GO:0005886">
    <property type="term" value="C:plasma membrane"/>
    <property type="evidence" value="ECO:0000318"/>
    <property type="project" value="GO_Central"/>
</dbReference>
<dbReference type="GO" id="GO:0098794">
    <property type="term" value="C:postsynapse"/>
    <property type="evidence" value="ECO:0007669"/>
    <property type="project" value="GOC"/>
</dbReference>
<gene>
    <name evidence="8" type="ORF">DAPPUDRAFT_231697</name>
</gene>
<keyword evidence="2 5" id="KW-0812">Transmembrane</keyword>
<dbReference type="Gene3D" id="1.20.58.390">
    <property type="entry name" value="Neurotransmitter-gated ion-channel transmembrane domain"/>
    <property type="match status" value="1"/>
</dbReference>
<dbReference type="OMA" id="WAYRSEE"/>
<dbReference type="GO" id="GO:0045202">
    <property type="term" value="C:synapse"/>
    <property type="evidence" value="ECO:0000318"/>
    <property type="project" value="GO_Central"/>
</dbReference>
<dbReference type="GO" id="GO:1904315">
    <property type="term" value="F:transmitter-gated monoatomic ion channel activity involved in regulation of postsynaptic membrane potential"/>
    <property type="evidence" value="ECO:0000318"/>
    <property type="project" value="GO_Central"/>
</dbReference>